<keyword evidence="2" id="KW-1185">Reference proteome</keyword>
<gene>
    <name evidence="1" type="ORF">EVAR_57125_1</name>
</gene>
<dbReference type="AlphaFoldDB" id="A0A4C1YUF3"/>
<reference evidence="1 2" key="1">
    <citation type="journal article" date="2019" name="Commun. Biol.">
        <title>The bagworm genome reveals a unique fibroin gene that provides high tensile strength.</title>
        <authorList>
            <person name="Kono N."/>
            <person name="Nakamura H."/>
            <person name="Ohtoshi R."/>
            <person name="Tomita M."/>
            <person name="Numata K."/>
            <person name="Arakawa K."/>
        </authorList>
    </citation>
    <scope>NUCLEOTIDE SEQUENCE [LARGE SCALE GENOMIC DNA]</scope>
</reference>
<evidence type="ECO:0000313" key="2">
    <source>
        <dbReference type="Proteomes" id="UP000299102"/>
    </source>
</evidence>
<name>A0A4C1YUF3_EUMVA</name>
<protein>
    <submittedName>
        <fullName evidence="1">Uncharacterized protein</fullName>
    </submittedName>
</protein>
<dbReference type="EMBL" id="BGZK01001364">
    <property type="protein sequence ID" value="GBP78279.1"/>
    <property type="molecule type" value="Genomic_DNA"/>
</dbReference>
<dbReference type="Proteomes" id="UP000299102">
    <property type="component" value="Unassembled WGS sequence"/>
</dbReference>
<comment type="caution">
    <text evidence="1">The sequence shown here is derived from an EMBL/GenBank/DDBJ whole genome shotgun (WGS) entry which is preliminary data.</text>
</comment>
<dbReference type="InterPro" id="IPR005312">
    <property type="entry name" value="DUF1759"/>
</dbReference>
<accession>A0A4C1YUF3</accession>
<proteinExistence type="predicted"/>
<dbReference type="Pfam" id="PF03564">
    <property type="entry name" value="DUF1759"/>
    <property type="match status" value="1"/>
</dbReference>
<dbReference type="OrthoDB" id="10066767at2759"/>
<evidence type="ECO:0000313" key="1">
    <source>
        <dbReference type="EMBL" id="GBP78279.1"/>
    </source>
</evidence>
<sequence length="245" mass="28140">MTAGRPPRRPRPRPPEGPRIAFARLVLDIKKARQRRSVDWIRAMRAFQKRTRQPKVTLRIVCEASKTLLDLPTFNGNVSEWNAFRAVCNNTSELFNDVQNAAWIRKAFSGEARETCQALIYTETDTLRTMQALVRRFGRPDAIIKQELYKLRRMALINDGMSDISSFANKDADEPELVMLSNFLNKIASQCRAPMPIEKSRGRNSRPALERRPCRKNEIDVVKYDNKNMNSAHTAIQPLKSVNVE</sequence>
<organism evidence="1 2">
    <name type="scientific">Eumeta variegata</name>
    <name type="common">Bagworm moth</name>
    <name type="synonym">Eumeta japonica</name>
    <dbReference type="NCBI Taxonomy" id="151549"/>
    <lineage>
        <taxon>Eukaryota</taxon>
        <taxon>Metazoa</taxon>
        <taxon>Ecdysozoa</taxon>
        <taxon>Arthropoda</taxon>
        <taxon>Hexapoda</taxon>
        <taxon>Insecta</taxon>
        <taxon>Pterygota</taxon>
        <taxon>Neoptera</taxon>
        <taxon>Endopterygota</taxon>
        <taxon>Lepidoptera</taxon>
        <taxon>Glossata</taxon>
        <taxon>Ditrysia</taxon>
        <taxon>Tineoidea</taxon>
        <taxon>Psychidae</taxon>
        <taxon>Oiketicinae</taxon>
        <taxon>Eumeta</taxon>
    </lineage>
</organism>